<reference evidence="1" key="1">
    <citation type="submission" date="2019-05" db="EMBL/GenBank/DDBJ databases">
        <title>Annotation for the trematode Fasciolopsis buski.</title>
        <authorList>
            <person name="Choi Y.-J."/>
        </authorList>
    </citation>
    <scope>NUCLEOTIDE SEQUENCE</scope>
    <source>
        <strain evidence="1">HT</strain>
        <tissue evidence="1">Whole worm</tissue>
    </source>
</reference>
<dbReference type="OrthoDB" id="952271at2759"/>
<organism evidence="1 2">
    <name type="scientific">Fasciolopsis buskii</name>
    <dbReference type="NCBI Taxonomy" id="27845"/>
    <lineage>
        <taxon>Eukaryota</taxon>
        <taxon>Metazoa</taxon>
        <taxon>Spiralia</taxon>
        <taxon>Lophotrochozoa</taxon>
        <taxon>Platyhelminthes</taxon>
        <taxon>Trematoda</taxon>
        <taxon>Digenea</taxon>
        <taxon>Plagiorchiida</taxon>
        <taxon>Echinostomata</taxon>
        <taxon>Echinostomatoidea</taxon>
        <taxon>Fasciolidae</taxon>
        <taxon>Fasciolopsis</taxon>
    </lineage>
</organism>
<keyword evidence="2" id="KW-1185">Reference proteome</keyword>
<evidence type="ECO:0000313" key="2">
    <source>
        <dbReference type="Proteomes" id="UP000728185"/>
    </source>
</evidence>
<comment type="caution">
    <text evidence="1">The sequence shown here is derived from an EMBL/GenBank/DDBJ whole genome shotgun (WGS) entry which is preliminary data.</text>
</comment>
<dbReference type="EMBL" id="LUCM01010429">
    <property type="protein sequence ID" value="KAA0185475.1"/>
    <property type="molecule type" value="Genomic_DNA"/>
</dbReference>
<gene>
    <name evidence="1" type="ORF">FBUS_04217</name>
</gene>
<dbReference type="Proteomes" id="UP000728185">
    <property type="component" value="Unassembled WGS sequence"/>
</dbReference>
<proteinExistence type="predicted"/>
<dbReference type="AlphaFoldDB" id="A0A8E0RQK5"/>
<protein>
    <submittedName>
        <fullName evidence="1">Uncharacterized protein</fullName>
    </submittedName>
</protein>
<accession>A0A8E0RQK5</accession>
<sequence>MIPSPLDDNKSCIFDLLPHSSSLVTFGFLLLPFKGSMSKLIDDSGRSVEDLRSMMINHLANALDSKRMTFAAESITGLFYLFYDANHNIP</sequence>
<evidence type="ECO:0000313" key="1">
    <source>
        <dbReference type="EMBL" id="KAA0185475.1"/>
    </source>
</evidence>
<name>A0A8E0RQK5_9TREM</name>